<dbReference type="SMART" id="SM00895">
    <property type="entry name" value="FCD"/>
    <property type="match status" value="1"/>
</dbReference>
<dbReference type="AlphaFoldDB" id="A0A5D8QEZ3"/>
<organism evidence="5 6">
    <name type="scientific">Calorimonas adulescens</name>
    <dbReference type="NCBI Taxonomy" id="2606906"/>
    <lineage>
        <taxon>Bacteria</taxon>
        <taxon>Bacillati</taxon>
        <taxon>Bacillota</taxon>
        <taxon>Clostridia</taxon>
        <taxon>Thermoanaerobacterales</taxon>
        <taxon>Thermoanaerobacteraceae</taxon>
        <taxon>Calorimonas</taxon>
    </lineage>
</organism>
<accession>A0A5D8QEZ3</accession>
<dbReference type="InterPro" id="IPR000524">
    <property type="entry name" value="Tscrpt_reg_HTH_GntR"/>
</dbReference>
<keyword evidence="6" id="KW-1185">Reference proteome</keyword>
<keyword evidence="1" id="KW-0805">Transcription regulation</keyword>
<dbReference type="CDD" id="cd07377">
    <property type="entry name" value="WHTH_GntR"/>
    <property type="match status" value="1"/>
</dbReference>
<protein>
    <submittedName>
        <fullName evidence="5">FadR family transcriptional regulator</fullName>
    </submittedName>
</protein>
<feature type="domain" description="HTH gntR-type" evidence="4">
    <location>
        <begin position="9"/>
        <end position="77"/>
    </location>
</feature>
<dbReference type="SMART" id="SM00345">
    <property type="entry name" value="HTH_GNTR"/>
    <property type="match status" value="1"/>
</dbReference>
<dbReference type="InterPro" id="IPR008920">
    <property type="entry name" value="TF_FadR/GntR_C"/>
</dbReference>
<reference evidence="5 6" key="1">
    <citation type="submission" date="2019-08" db="EMBL/GenBank/DDBJ databases">
        <title>Calorimonas adulescens gen. nov., sp. nov., an anaerobic thermophilic bacterium from Sakhalin hot spring.</title>
        <authorList>
            <person name="Khomyakova M.A."/>
            <person name="Merkel A.Y."/>
            <person name="Novikov A."/>
            <person name="Bonch-Osmolovskaya E.A."/>
            <person name="Slobodkin A.I."/>
        </authorList>
    </citation>
    <scope>NUCLEOTIDE SEQUENCE [LARGE SCALE GENOMIC DNA]</scope>
    <source>
        <strain evidence="5 6">A05MB</strain>
    </source>
</reference>
<dbReference type="EMBL" id="VTPS01000004">
    <property type="protein sequence ID" value="TZE82754.1"/>
    <property type="molecule type" value="Genomic_DNA"/>
</dbReference>
<dbReference type="GO" id="GO:0003700">
    <property type="term" value="F:DNA-binding transcription factor activity"/>
    <property type="evidence" value="ECO:0007669"/>
    <property type="project" value="InterPro"/>
</dbReference>
<dbReference type="InterPro" id="IPR011711">
    <property type="entry name" value="GntR_C"/>
</dbReference>
<dbReference type="SUPFAM" id="SSF46785">
    <property type="entry name" value="Winged helix' DNA-binding domain"/>
    <property type="match status" value="1"/>
</dbReference>
<dbReference type="PRINTS" id="PR00035">
    <property type="entry name" value="HTHGNTR"/>
</dbReference>
<gene>
    <name evidence="5" type="ORF">FWJ32_03910</name>
</gene>
<dbReference type="GO" id="GO:0003677">
    <property type="term" value="F:DNA binding"/>
    <property type="evidence" value="ECO:0007669"/>
    <property type="project" value="UniProtKB-KW"/>
</dbReference>
<evidence type="ECO:0000313" key="5">
    <source>
        <dbReference type="EMBL" id="TZE82754.1"/>
    </source>
</evidence>
<evidence type="ECO:0000256" key="3">
    <source>
        <dbReference type="ARBA" id="ARBA00023163"/>
    </source>
</evidence>
<dbReference type="PANTHER" id="PTHR43537">
    <property type="entry name" value="TRANSCRIPTIONAL REGULATOR, GNTR FAMILY"/>
    <property type="match status" value="1"/>
</dbReference>
<dbReference type="Gene3D" id="1.10.10.10">
    <property type="entry name" value="Winged helix-like DNA-binding domain superfamily/Winged helix DNA-binding domain"/>
    <property type="match status" value="1"/>
</dbReference>
<evidence type="ECO:0000259" key="4">
    <source>
        <dbReference type="PROSITE" id="PS50949"/>
    </source>
</evidence>
<dbReference type="PANTHER" id="PTHR43537:SF5">
    <property type="entry name" value="UXU OPERON TRANSCRIPTIONAL REGULATOR"/>
    <property type="match status" value="1"/>
</dbReference>
<dbReference type="Proteomes" id="UP000322976">
    <property type="component" value="Unassembled WGS sequence"/>
</dbReference>
<sequence length="239" mass="27633">MGSSPIKNIRLYEVLVDRIKGLIKSEKLRPGDKLPSEREMMDMFGVSRSVIREAFRVLESRGIVDSRPGGGRYLMSEIDRPAGLMPLYNMEYGTIADLLEAREIVEADVVKLACVRAERKDINRLRSIVNDLIYRDNLKLKEYREKDMDLEFHIALAGATHNFMLKEILNIQMQFARNLNIKGYINDKEWLVLCEDHIDILRAVEDKNIDKAHALIKRHIESLKKTILSEDVSSRHRKG</sequence>
<evidence type="ECO:0000256" key="1">
    <source>
        <dbReference type="ARBA" id="ARBA00023015"/>
    </source>
</evidence>
<comment type="caution">
    <text evidence="5">The sequence shown here is derived from an EMBL/GenBank/DDBJ whole genome shotgun (WGS) entry which is preliminary data.</text>
</comment>
<dbReference type="SUPFAM" id="SSF48008">
    <property type="entry name" value="GntR ligand-binding domain-like"/>
    <property type="match status" value="1"/>
</dbReference>
<name>A0A5D8QEZ3_9THEO</name>
<proteinExistence type="predicted"/>
<dbReference type="Pfam" id="PF00392">
    <property type="entry name" value="GntR"/>
    <property type="match status" value="1"/>
</dbReference>
<dbReference type="PROSITE" id="PS50949">
    <property type="entry name" value="HTH_GNTR"/>
    <property type="match status" value="1"/>
</dbReference>
<evidence type="ECO:0000256" key="2">
    <source>
        <dbReference type="ARBA" id="ARBA00023125"/>
    </source>
</evidence>
<dbReference type="InterPro" id="IPR036388">
    <property type="entry name" value="WH-like_DNA-bd_sf"/>
</dbReference>
<dbReference type="Gene3D" id="1.20.120.530">
    <property type="entry name" value="GntR ligand-binding domain-like"/>
    <property type="match status" value="1"/>
</dbReference>
<dbReference type="RefSeq" id="WP_149544667.1">
    <property type="nucleotide sequence ID" value="NZ_VTPS01000004.1"/>
</dbReference>
<keyword evidence="3" id="KW-0804">Transcription</keyword>
<keyword evidence="2" id="KW-0238">DNA-binding</keyword>
<evidence type="ECO:0000313" key="6">
    <source>
        <dbReference type="Proteomes" id="UP000322976"/>
    </source>
</evidence>
<dbReference type="Pfam" id="PF07729">
    <property type="entry name" value="FCD"/>
    <property type="match status" value="1"/>
</dbReference>
<dbReference type="InterPro" id="IPR036390">
    <property type="entry name" value="WH_DNA-bd_sf"/>
</dbReference>